<comment type="caution">
    <text evidence="1">The sequence shown here is derived from an EMBL/GenBank/DDBJ whole genome shotgun (WGS) entry which is preliminary data.</text>
</comment>
<gene>
    <name evidence="1" type="ORF">OO7_01381</name>
</gene>
<evidence type="ECO:0000313" key="1">
    <source>
        <dbReference type="EMBL" id="EKT61315.1"/>
    </source>
</evidence>
<sequence>MNINVQIDKRLIGSHSTKSEAFRTALVDALNHRFSGELPDAMGKQLKQLTVEVGEYAYTNVESTTANTELVQQVVNDVVRTTVSSQGWKS</sequence>
<dbReference type="OrthoDB" id="6637823at2"/>
<dbReference type="HOGENOM" id="CLU_2438419_0_0_6"/>
<dbReference type="RefSeq" id="WP_008914168.1">
    <property type="nucleotide sequence ID" value="NZ_CM001773.1"/>
</dbReference>
<name>K8WYM4_9GAMM</name>
<reference evidence="1 2" key="1">
    <citation type="journal article" date="2012" name="BMC Genomics">
        <title>Comparative genomics of bacteria in the genus Providencia isolated from wild Drosophila melanogaster.</title>
        <authorList>
            <person name="Galac M.R."/>
            <person name="Lazzaro B.P."/>
        </authorList>
    </citation>
    <scope>NUCLEOTIDE SEQUENCE [LARGE SCALE GENOMIC DNA]</scope>
    <source>
        <strain evidence="1 2">DSM 19967</strain>
    </source>
</reference>
<dbReference type="PATRIC" id="fig|1141660.3.peg.272"/>
<proteinExistence type="predicted"/>
<keyword evidence="2" id="KW-1185">Reference proteome</keyword>
<accession>K8WYM4</accession>
<dbReference type="Proteomes" id="UP000010290">
    <property type="component" value="Chromosome"/>
</dbReference>
<dbReference type="AlphaFoldDB" id="K8WYM4"/>
<dbReference type="EMBL" id="AKKN01000002">
    <property type="protein sequence ID" value="EKT61315.1"/>
    <property type="molecule type" value="Genomic_DNA"/>
</dbReference>
<organism evidence="1 2">
    <name type="scientific">Providencia sneebia DSM 19967</name>
    <dbReference type="NCBI Taxonomy" id="1141660"/>
    <lineage>
        <taxon>Bacteria</taxon>
        <taxon>Pseudomonadati</taxon>
        <taxon>Pseudomonadota</taxon>
        <taxon>Gammaproteobacteria</taxon>
        <taxon>Enterobacterales</taxon>
        <taxon>Morganellaceae</taxon>
        <taxon>Providencia</taxon>
    </lineage>
</organism>
<evidence type="ECO:0000313" key="2">
    <source>
        <dbReference type="Proteomes" id="UP000010290"/>
    </source>
</evidence>
<protein>
    <submittedName>
        <fullName evidence="1">Uncharacterized protein</fullName>
    </submittedName>
</protein>